<reference evidence="3 4" key="1">
    <citation type="submission" date="2023-10" db="EMBL/GenBank/DDBJ databases">
        <authorList>
            <person name="Maclean D."/>
            <person name="Macfadyen A."/>
        </authorList>
    </citation>
    <scope>NUCLEOTIDE SEQUENCE [LARGE SCALE GENOMIC DNA]</scope>
</reference>
<dbReference type="Proteomes" id="UP001314263">
    <property type="component" value="Unassembled WGS sequence"/>
</dbReference>
<keyword evidence="4" id="KW-1185">Reference proteome</keyword>
<evidence type="ECO:0000256" key="1">
    <source>
        <dbReference type="ARBA" id="ARBA00022801"/>
    </source>
</evidence>
<dbReference type="PANTHER" id="PTHR35372">
    <property type="entry name" value="ATP BINDING PROTEIN-RELATED"/>
    <property type="match status" value="1"/>
</dbReference>
<organism evidence="3 4">
    <name type="scientific">Coccomyxa viridis</name>
    <dbReference type="NCBI Taxonomy" id="1274662"/>
    <lineage>
        <taxon>Eukaryota</taxon>
        <taxon>Viridiplantae</taxon>
        <taxon>Chlorophyta</taxon>
        <taxon>core chlorophytes</taxon>
        <taxon>Trebouxiophyceae</taxon>
        <taxon>Trebouxiophyceae incertae sedis</taxon>
        <taxon>Coccomyxaceae</taxon>
        <taxon>Coccomyxa</taxon>
    </lineage>
</organism>
<comment type="caution">
    <text evidence="3">The sequence shown here is derived from an EMBL/GenBank/DDBJ whole genome shotgun (WGS) entry which is preliminary data.</text>
</comment>
<dbReference type="EMBL" id="CAUYUE010000003">
    <property type="protein sequence ID" value="CAK0748537.1"/>
    <property type="molecule type" value="Genomic_DNA"/>
</dbReference>
<accession>A0AAV1HYE4</accession>
<evidence type="ECO:0000259" key="2">
    <source>
        <dbReference type="Pfam" id="PF08706"/>
    </source>
</evidence>
<sequence length="166" mass="19176">MYDFTGHRNARVDDFLMKMRIEAVCERELKHLVAIINEEIVDIDARGKNIFLDHKKRRNELVNDYKAVRSSFAYIRQGGNLGNILNSPRNELHNPALNEELDADPYLMEFENGVMDLRTCKLRPGSPDDLITMSTGYPYLRTTLRGERHGQLWHVHHVCLLSARGA</sequence>
<dbReference type="GO" id="GO:0016787">
    <property type="term" value="F:hydrolase activity"/>
    <property type="evidence" value="ECO:0007669"/>
    <property type="project" value="UniProtKB-KW"/>
</dbReference>
<name>A0AAV1HYE4_9CHLO</name>
<protein>
    <recommendedName>
        <fullName evidence="2">Bacteriophage/plasmid primase P4 C-terminal domain-containing protein</fullName>
    </recommendedName>
</protein>
<dbReference type="AlphaFoldDB" id="A0AAV1HYE4"/>
<dbReference type="InterPro" id="IPR051620">
    <property type="entry name" value="ORF904-like_C"/>
</dbReference>
<evidence type="ECO:0000313" key="3">
    <source>
        <dbReference type="EMBL" id="CAK0748537.1"/>
    </source>
</evidence>
<gene>
    <name evidence="3" type="ORF">CVIRNUC_001840</name>
</gene>
<keyword evidence="1" id="KW-0378">Hydrolase</keyword>
<feature type="domain" description="Bacteriophage/plasmid primase P4 C-terminal" evidence="2">
    <location>
        <begin position="44"/>
        <end position="139"/>
    </location>
</feature>
<dbReference type="PANTHER" id="PTHR35372:SF2">
    <property type="entry name" value="SF3 HELICASE DOMAIN-CONTAINING PROTEIN"/>
    <property type="match status" value="1"/>
</dbReference>
<proteinExistence type="predicted"/>
<dbReference type="Pfam" id="PF08706">
    <property type="entry name" value="D5_N"/>
    <property type="match status" value="1"/>
</dbReference>
<evidence type="ECO:0000313" key="4">
    <source>
        <dbReference type="Proteomes" id="UP001314263"/>
    </source>
</evidence>
<dbReference type="InterPro" id="IPR014818">
    <property type="entry name" value="Phage/plasmid_primase_P4_C"/>
</dbReference>